<dbReference type="InterPro" id="IPR050204">
    <property type="entry name" value="AraC_XylS_family_regulators"/>
</dbReference>
<dbReference type="PRINTS" id="PR00032">
    <property type="entry name" value="HTHARAC"/>
</dbReference>
<dbReference type="Pfam" id="PF12833">
    <property type="entry name" value="HTH_18"/>
    <property type="match status" value="1"/>
</dbReference>
<protein>
    <submittedName>
        <fullName evidence="5">AraC family transcriptional regulator</fullName>
    </submittedName>
</protein>
<keyword evidence="3" id="KW-0804">Transcription</keyword>
<dbReference type="Proteomes" id="UP000293863">
    <property type="component" value="Unassembled WGS sequence"/>
</dbReference>
<gene>
    <name evidence="5" type="ORF">EXU28_03350</name>
</gene>
<dbReference type="PROSITE" id="PS01124">
    <property type="entry name" value="HTH_ARAC_FAMILY_2"/>
    <property type="match status" value="1"/>
</dbReference>
<evidence type="ECO:0000256" key="3">
    <source>
        <dbReference type="ARBA" id="ARBA00023163"/>
    </source>
</evidence>
<comment type="caution">
    <text evidence="5">The sequence shown here is derived from an EMBL/GenBank/DDBJ whole genome shotgun (WGS) entry which is preliminary data.</text>
</comment>
<dbReference type="SMART" id="SM00342">
    <property type="entry name" value="HTH_ARAC"/>
    <property type="match status" value="1"/>
</dbReference>
<keyword evidence="2" id="KW-0238">DNA-binding</keyword>
<dbReference type="InterPro" id="IPR018060">
    <property type="entry name" value="HTH_AraC"/>
</dbReference>
<dbReference type="InterPro" id="IPR020449">
    <property type="entry name" value="Tscrpt_reg_AraC-type_HTH"/>
</dbReference>
<keyword evidence="1" id="KW-0805">Transcription regulation</keyword>
<evidence type="ECO:0000313" key="5">
    <source>
        <dbReference type="EMBL" id="RZG48364.1"/>
    </source>
</evidence>
<dbReference type="PANTHER" id="PTHR46796">
    <property type="entry name" value="HTH-TYPE TRANSCRIPTIONAL ACTIVATOR RHAS-RELATED"/>
    <property type="match status" value="1"/>
</dbReference>
<dbReference type="AlphaFoldDB" id="A0A4Q7ARA1"/>
<evidence type="ECO:0000259" key="4">
    <source>
        <dbReference type="PROSITE" id="PS01124"/>
    </source>
</evidence>
<name>A0A4Q7ARA1_9GAMM</name>
<dbReference type="GO" id="GO:0043565">
    <property type="term" value="F:sequence-specific DNA binding"/>
    <property type="evidence" value="ECO:0007669"/>
    <property type="project" value="InterPro"/>
</dbReference>
<dbReference type="EMBL" id="SGSQ01000004">
    <property type="protein sequence ID" value="RZG48364.1"/>
    <property type="molecule type" value="Genomic_DNA"/>
</dbReference>
<dbReference type="Gene3D" id="1.10.10.60">
    <property type="entry name" value="Homeodomain-like"/>
    <property type="match status" value="2"/>
</dbReference>
<dbReference type="InterPro" id="IPR009057">
    <property type="entry name" value="Homeodomain-like_sf"/>
</dbReference>
<dbReference type="SUPFAM" id="SSF46689">
    <property type="entry name" value="Homeodomain-like"/>
    <property type="match status" value="2"/>
</dbReference>
<organism evidence="5 6">
    <name type="scientific">Acinetobacter wuhouensis</name>
    <dbReference type="NCBI Taxonomy" id="1879050"/>
    <lineage>
        <taxon>Bacteria</taxon>
        <taxon>Pseudomonadati</taxon>
        <taxon>Pseudomonadota</taxon>
        <taxon>Gammaproteobacteria</taxon>
        <taxon>Moraxellales</taxon>
        <taxon>Moraxellaceae</taxon>
        <taxon>Acinetobacter</taxon>
    </lineage>
</organism>
<evidence type="ECO:0000256" key="2">
    <source>
        <dbReference type="ARBA" id="ARBA00023125"/>
    </source>
</evidence>
<evidence type="ECO:0000313" key="6">
    <source>
        <dbReference type="Proteomes" id="UP000293863"/>
    </source>
</evidence>
<reference evidence="5 6" key="1">
    <citation type="submission" date="2019-02" db="EMBL/GenBank/DDBJ databases">
        <title>The Batch Genome Submission of Acinetobacter spp. strains.</title>
        <authorList>
            <person name="Qin J."/>
            <person name="Hu Y."/>
            <person name="Ye H."/>
            <person name="Wei L."/>
            <person name="Feng Y."/>
            <person name="Zong Z."/>
        </authorList>
    </citation>
    <scope>NUCLEOTIDE SEQUENCE [LARGE SCALE GENOMIC DNA]</scope>
    <source>
        <strain evidence="5 6">WCHAW060049</strain>
    </source>
</reference>
<accession>A0A4Q7ARA1</accession>
<sequence>MKYKTLEILQRHNAQLIDTVHIGSGMQMAAWSNQKDNVSVCSNHHTLSLYIRGGYESYRKTSTGWRNGGAPDRFCLMPQGLESTWDVRDHLSFVHLYYTDQHLKNIAVKIWDKEPSQIQLNEKDFIQDPLVSATYRHFLLNGQWQDQENQLQFSSAANLLLNHLIQNYSSVQWRLPYVSGGLAPHILRTVLEWIEQHLHLSISIADLAHQANLSEYHFAHMFKQSTGQSPHQYVLHTRLKKAHELILNSHLELIEIALSCGFSSASHFSTRFKQHFGYIPSQLRK</sequence>
<dbReference type="GO" id="GO:0003700">
    <property type="term" value="F:DNA-binding transcription factor activity"/>
    <property type="evidence" value="ECO:0007669"/>
    <property type="project" value="InterPro"/>
</dbReference>
<dbReference type="PANTHER" id="PTHR46796:SF6">
    <property type="entry name" value="ARAC SUBFAMILY"/>
    <property type="match status" value="1"/>
</dbReference>
<keyword evidence="6" id="KW-1185">Reference proteome</keyword>
<evidence type="ECO:0000256" key="1">
    <source>
        <dbReference type="ARBA" id="ARBA00023015"/>
    </source>
</evidence>
<proteinExistence type="predicted"/>
<dbReference type="RefSeq" id="WP_130131061.1">
    <property type="nucleotide sequence ID" value="NZ_SGSQ01000004.1"/>
</dbReference>
<feature type="domain" description="HTH araC/xylS-type" evidence="4">
    <location>
        <begin position="188"/>
        <end position="285"/>
    </location>
</feature>